<dbReference type="Proteomes" id="UP000619033">
    <property type="component" value="Unassembled WGS sequence"/>
</dbReference>
<accession>A0A8J7MPQ7</accession>
<dbReference type="AlphaFoldDB" id="A0A8J7MPQ7"/>
<gene>
    <name evidence="1" type="ORF">JI744_06435</name>
</gene>
<evidence type="ECO:0000313" key="1">
    <source>
        <dbReference type="EMBL" id="MBL4927738.1"/>
    </source>
</evidence>
<proteinExistence type="predicted"/>
<name>A0A8J7MPQ7_9RHOB</name>
<sequence>MAFNIVAVVQAGRLSYEALLLAASLRASAPGFQGKLFLAEPGGPLWPQDPRLTNPALRAALEGLGATFLPFQNCVFGASYPHGNKIEALLALPDEPFLFLDTDTLVTGDLAAVPFDFARPSASMRREGTWPTVPLYSTHEAIWGALYARFGLDIAPTLDLSEPADHWRRFLYFNAGWFFHASPKAFGERFLTIARTIRDDTPPELAAQELFPWLDQIALPLVVQSFGGGRPGPELAGLDGDVTCHYRSLPLLYARESDRAVEVLEEVASQKELRRLLRDHEPARELIYKNRGRKIREMFDRADLPRREQAIRARIREAGLWLR</sequence>
<reference evidence="1" key="1">
    <citation type="submission" date="2021-01" db="EMBL/GenBank/DDBJ databases">
        <title>Genome seq and assembly of Tabrizicola sp. KVB23.</title>
        <authorList>
            <person name="Chhetri G."/>
        </authorList>
    </citation>
    <scope>NUCLEOTIDE SEQUENCE</scope>
    <source>
        <strain evidence="1">KVB23</strain>
    </source>
</reference>
<comment type="caution">
    <text evidence="1">The sequence shown here is derived from an EMBL/GenBank/DDBJ whole genome shotgun (WGS) entry which is preliminary data.</text>
</comment>
<organism evidence="1 2">
    <name type="scientific">Fuscibacter oryzae</name>
    <dbReference type="NCBI Taxonomy" id="2803939"/>
    <lineage>
        <taxon>Bacteria</taxon>
        <taxon>Pseudomonadati</taxon>
        <taxon>Pseudomonadota</taxon>
        <taxon>Alphaproteobacteria</taxon>
        <taxon>Rhodobacterales</taxon>
        <taxon>Paracoccaceae</taxon>
        <taxon>Fuscibacter</taxon>
    </lineage>
</organism>
<keyword evidence="2" id="KW-1185">Reference proteome</keyword>
<protein>
    <submittedName>
        <fullName evidence="1">Uncharacterized protein</fullName>
    </submittedName>
</protein>
<dbReference type="EMBL" id="JAESVP010000003">
    <property type="protein sequence ID" value="MBL4927738.1"/>
    <property type="molecule type" value="Genomic_DNA"/>
</dbReference>
<dbReference type="RefSeq" id="WP_202658886.1">
    <property type="nucleotide sequence ID" value="NZ_JAESVP010000003.1"/>
</dbReference>
<evidence type="ECO:0000313" key="2">
    <source>
        <dbReference type="Proteomes" id="UP000619033"/>
    </source>
</evidence>